<dbReference type="GO" id="GO:0080120">
    <property type="term" value="P:CAAX-box protein maturation"/>
    <property type="evidence" value="ECO:0007669"/>
    <property type="project" value="UniProtKB-ARBA"/>
</dbReference>
<feature type="transmembrane region" description="Helical" evidence="1">
    <location>
        <begin position="188"/>
        <end position="209"/>
    </location>
</feature>
<keyword evidence="1" id="KW-0472">Membrane</keyword>
<organism evidence="3 4">
    <name type="scientific">Butyrivibrio hungatei</name>
    <dbReference type="NCBI Taxonomy" id="185008"/>
    <lineage>
        <taxon>Bacteria</taxon>
        <taxon>Bacillati</taxon>
        <taxon>Bacillota</taxon>
        <taxon>Clostridia</taxon>
        <taxon>Lachnospirales</taxon>
        <taxon>Lachnospiraceae</taxon>
        <taxon>Butyrivibrio</taxon>
    </lineage>
</organism>
<dbReference type="EMBL" id="CP017831">
    <property type="protein sequence ID" value="AOZ96728.1"/>
    <property type="molecule type" value="Genomic_DNA"/>
</dbReference>
<dbReference type="GO" id="GO:0004175">
    <property type="term" value="F:endopeptidase activity"/>
    <property type="evidence" value="ECO:0007669"/>
    <property type="project" value="UniProtKB-ARBA"/>
</dbReference>
<dbReference type="GO" id="GO:0006508">
    <property type="term" value="P:proteolysis"/>
    <property type="evidence" value="ECO:0007669"/>
    <property type="project" value="UniProtKB-KW"/>
</dbReference>
<feature type="transmembrane region" description="Helical" evidence="1">
    <location>
        <begin position="284"/>
        <end position="304"/>
    </location>
</feature>
<dbReference type="Proteomes" id="UP000179284">
    <property type="component" value="Chromosome I"/>
</dbReference>
<feature type="transmembrane region" description="Helical" evidence="1">
    <location>
        <begin position="71"/>
        <end position="96"/>
    </location>
</feature>
<feature type="transmembrane region" description="Helical" evidence="1">
    <location>
        <begin position="230"/>
        <end position="251"/>
    </location>
</feature>
<feature type="transmembrane region" description="Helical" evidence="1">
    <location>
        <begin position="316"/>
        <end position="339"/>
    </location>
</feature>
<dbReference type="InterPro" id="IPR003675">
    <property type="entry name" value="Rce1/LyrA-like_dom"/>
</dbReference>
<dbReference type="Pfam" id="PF02517">
    <property type="entry name" value="Rce1-like"/>
    <property type="match status" value="1"/>
</dbReference>
<evidence type="ECO:0000313" key="3">
    <source>
        <dbReference type="EMBL" id="AOZ96728.1"/>
    </source>
</evidence>
<keyword evidence="3" id="KW-0645">Protease</keyword>
<feature type="transmembrane region" description="Helical" evidence="1">
    <location>
        <begin position="41"/>
        <end position="59"/>
    </location>
</feature>
<dbReference type="PANTHER" id="PTHR35797:SF1">
    <property type="entry name" value="PROTEASE"/>
    <property type="match status" value="1"/>
</dbReference>
<feature type="domain" description="CAAX prenyl protease 2/Lysostaphin resistance protein A-like" evidence="2">
    <location>
        <begin position="200"/>
        <end position="296"/>
    </location>
</feature>
<feature type="transmembrane region" description="Helical" evidence="1">
    <location>
        <begin position="257"/>
        <end position="277"/>
    </location>
</feature>
<feature type="transmembrane region" description="Helical" evidence="1">
    <location>
        <begin position="147"/>
        <end position="168"/>
    </location>
</feature>
<feature type="transmembrane region" description="Helical" evidence="1">
    <location>
        <begin position="108"/>
        <end position="127"/>
    </location>
</feature>
<keyword evidence="1" id="KW-0812">Transmembrane</keyword>
<dbReference type="AlphaFoldDB" id="A0A1D9P293"/>
<name>A0A1D9P293_9FIRM</name>
<evidence type="ECO:0000256" key="1">
    <source>
        <dbReference type="SAM" id="Phobius"/>
    </source>
</evidence>
<keyword evidence="1" id="KW-1133">Transmembrane helix</keyword>
<dbReference type="InterPro" id="IPR042150">
    <property type="entry name" value="MmRce1-like"/>
</dbReference>
<keyword evidence="4" id="KW-1185">Reference proteome</keyword>
<evidence type="ECO:0000259" key="2">
    <source>
        <dbReference type="Pfam" id="PF02517"/>
    </source>
</evidence>
<proteinExistence type="predicted"/>
<reference evidence="4" key="1">
    <citation type="submission" date="2016-10" db="EMBL/GenBank/DDBJ databases">
        <title>The complete genome sequence of the rumen bacterium Butyrivibrio hungatei MB2003.</title>
        <authorList>
            <person name="Palevich N."/>
            <person name="Kelly W.J."/>
            <person name="Leahy S.C."/>
            <person name="Altermann E."/>
            <person name="Rakonjac J."/>
            <person name="Attwood G.T."/>
        </authorList>
    </citation>
    <scope>NUCLEOTIDE SEQUENCE [LARGE SCALE GENOMIC DNA]</scope>
    <source>
        <strain evidence="4">MB2003</strain>
    </source>
</reference>
<dbReference type="OrthoDB" id="9777755at2"/>
<dbReference type="PANTHER" id="PTHR35797">
    <property type="entry name" value="PROTEASE-RELATED"/>
    <property type="match status" value="1"/>
</dbReference>
<keyword evidence="3" id="KW-0378">Hydrolase</keyword>
<gene>
    <name evidence="3" type="ORF">bhn_I1695</name>
</gene>
<sequence>MKSIEKKRLWMFIAIAYGVTVLMSLLMIVGKNNGKDLTAFVNVQMAYPMCGVILGKLFFREEDKKLPMAGYITVLVTTAIMMVLAILSVFLPEVMIDNGITEYSNWNIYSQYVLIAGSFVAYILFWVCGKEKRANAGLSRNKVKLSILLVILFIVLYLLRSLISSLMFDALTGGSNIDTLSGSLMDPTIIRVLIALAINFPLTFIAFLGEEYGWRYYLQPIMQKKFGLRLGVLLLGLVWAVWHIFVDYLFYAKETGLQMFVSQIITCLAMAIFFGYAFMKTENIWAISIMHYINNNMIAVFAGGDANVLQNQTVTWGMLPIMLVQNILFFLFILAPVYGKLRKDKEEQKNA</sequence>
<accession>A0A1D9P293</accession>
<feature type="transmembrane region" description="Helical" evidence="1">
    <location>
        <begin position="9"/>
        <end position="29"/>
    </location>
</feature>
<dbReference type="RefSeq" id="WP_071176393.1">
    <property type="nucleotide sequence ID" value="NZ_CP017831.1"/>
</dbReference>
<protein>
    <submittedName>
        <fullName evidence="3">CAAX amino terminal protease family protein</fullName>
    </submittedName>
</protein>
<dbReference type="KEGG" id="bhu:bhn_I1695"/>
<evidence type="ECO:0000313" key="4">
    <source>
        <dbReference type="Proteomes" id="UP000179284"/>
    </source>
</evidence>